<sequence>MSEPYLSERKHVENFYFIPAYLSELNPFGQLEPETKRMKSSFAQQDTTLIVDGEKLFINRAELIEKSPVFEKMFTADFKEKHAHEIELPGKNLQHFLKFLRCTLDGYQDDITDENVHIIIPLAHEYQVETLLNKADTLLADRYKKKTYGECKSGYVIESIIEADKYGLSKSLELLKDFASRKMYKYFSSAKGYDQLSDALLYEIAMKRWQNNTSPSDGQNYNYISYNNQVL</sequence>
<accession>A0A6J8BC98</accession>
<dbReference type="PANTHER" id="PTHR22744">
    <property type="entry name" value="HELIX LOOP HELIX PROTEIN 21-RELATED"/>
    <property type="match status" value="1"/>
</dbReference>
<evidence type="ECO:0000259" key="1">
    <source>
        <dbReference type="PROSITE" id="PS50097"/>
    </source>
</evidence>
<name>A0A6J8BC98_MYTCO</name>
<reference evidence="2 3" key="1">
    <citation type="submission" date="2020-06" db="EMBL/GenBank/DDBJ databases">
        <authorList>
            <person name="Li R."/>
            <person name="Bekaert M."/>
        </authorList>
    </citation>
    <scope>NUCLEOTIDE SEQUENCE [LARGE SCALE GENOMIC DNA]</scope>
    <source>
        <strain evidence="3">wild</strain>
    </source>
</reference>
<evidence type="ECO:0000313" key="3">
    <source>
        <dbReference type="Proteomes" id="UP000507470"/>
    </source>
</evidence>
<protein>
    <recommendedName>
        <fullName evidence="1">BTB domain-containing protein</fullName>
    </recommendedName>
</protein>
<dbReference type="AlphaFoldDB" id="A0A6J8BC98"/>
<dbReference type="CDD" id="cd01165">
    <property type="entry name" value="BTB_POZ"/>
    <property type="match status" value="1"/>
</dbReference>
<dbReference type="OrthoDB" id="6130247at2759"/>
<dbReference type="PANTHER" id="PTHR22744:SF17">
    <property type="entry name" value="BTB DOMAIN-CONTAINING PROTEIN"/>
    <property type="match status" value="1"/>
</dbReference>
<dbReference type="Gene3D" id="3.30.710.10">
    <property type="entry name" value="Potassium Channel Kv1.1, Chain A"/>
    <property type="match status" value="1"/>
</dbReference>
<dbReference type="SMART" id="SM00225">
    <property type="entry name" value="BTB"/>
    <property type="match status" value="1"/>
</dbReference>
<gene>
    <name evidence="2" type="ORF">MCOR_16957</name>
</gene>
<dbReference type="SUPFAM" id="SSF54695">
    <property type="entry name" value="POZ domain"/>
    <property type="match status" value="1"/>
</dbReference>
<proteinExistence type="predicted"/>
<dbReference type="PROSITE" id="PS50097">
    <property type="entry name" value="BTB"/>
    <property type="match status" value="1"/>
</dbReference>
<dbReference type="InterPro" id="IPR000210">
    <property type="entry name" value="BTB/POZ_dom"/>
</dbReference>
<keyword evidence="3" id="KW-1185">Reference proteome</keyword>
<dbReference type="EMBL" id="CACVKT020002971">
    <property type="protein sequence ID" value="CAC5381041.1"/>
    <property type="molecule type" value="Genomic_DNA"/>
</dbReference>
<feature type="domain" description="BTB" evidence="1">
    <location>
        <begin position="45"/>
        <end position="101"/>
    </location>
</feature>
<evidence type="ECO:0000313" key="2">
    <source>
        <dbReference type="EMBL" id="CAC5381041.1"/>
    </source>
</evidence>
<dbReference type="Proteomes" id="UP000507470">
    <property type="component" value="Unassembled WGS sequence"/>
</dbReference>
<dbReference type="InterPro" id="IPR011333">
    <property type="entry name" value="SKP1/BTB/POZ_sf"/>
</dbReference>
<dbReference type="Pfam" id="PF00651">
    <property type="entry name" value="BTB"/>
    <property type="match status" value="1"/>
</dbReference>
<organism evidence="2 3">
    <name type="scientific">Mytilus coruscus</name>
    <name type="common">Sea mussel</name>
    <dbReference type="NCBI Taxonomy" id="42192"/>
    <lineage>
        <taxon>Eukaryota</taxon>
        <taxon>Metazoa</taxon>
        <taxon>Spiralia</taxon>
        <taxon>Lophotrochozoa</taxon>
        <taxon>Mollusca</taxon>
        <taxon>Bivalvia</taxon>
        <taxon>Autobranchia</taxon>
        <taxon>Pteriomorphia</taxon>
        <taxon>Mytilida</taxon>
        <taxon>Mytiloidea</taxon>
        <taxon>Mytilidae</taxon>
        <taxon>Mytilinae</taxon>
        <taxon>Mytilus</taxon>
    </lineage>
</organism>